<name>A0ABV8VKE2_9NOCA</name>
<feature type="region of interest" description="Disordered" evidence="1">
    <location>
        <begin position="1"/>
        <end position="155"/>
    </location>
</feature>
<organism evidence="2 3">
    <name type="scientific">Nocardia halotolerans</name>
    <dbReference type="NCBI Taxonomy" id="1755878"/>
    <lineage>
        <taxon>Bacteria</taxon>
        <taxon>Bacillati</taxon>
        <taxon>Actinomycetota</taxon>
        <taxon>Actinomycetes</taxon>
        <taxon>Mycobacteriales</taxon>
        <taxon>Nocardiaceae</taxon>
        <taxon>Nocardia</taxon>
    </lineage>
</organism>
<feature type="compositionally biased region" description="Polar residues" evidence="1">
    <location>
        <begin position="119"/>
        <end position="132"/>
    </location>
</feature>
<feature type="compositionally biased region" description="Low complexity" evidence="1">
    <location>
        <begin position="317"/>
        <end position="330"/>
    </location>
</feature>
<sequence length="927" mass="97926">MSGHTDGRTLPPPGTNTTAHAATGPATRTSGRDEPTVPGDGPSEPTTPDEGHSAPTAGDEHSEPTARTSGRDESTAPGDGPSEPTTPDEGHSEPTARPDGRGEPALSGRRSEPIARNDSAVTDSSRKASSSVAGHDSGTPVTRVFGIRHHGPGSARSLRQALEEFGPDAILIEGPADADPLVGFVAADTMAPPVALLAYVPDSPARAAFWPFAVFSPEWQALRYGVEHTVPVRFCDLPATNVLAIEEDNRAGRTDPLAALAAAAGFDDAERWWDAVVESVPDSAAFDAITEAMAALRENAPATVEAGPTTPDDSGTSPGEPTAPGEAATPPAEPSEHGGTELLTGEFVSEQSPNPDEPVLAPLVVDEHTLRREAYMRQTMRQVLKSGAKRLAVVCGAWHAPALTGPLGPAAPDTRLLKGLPKTKAALTWVPWTHSRLAAGSGYGAGVTSPGWYHHLFTETERPVARWLTKVAGVLRAHDLPVSSAHIIEAVRLADTLAALRGRPLAGLSEVTEAVRSVMCGGDETMLRLVVDELVVGETLGGVPEDTPTVPLAADLRARIKTLRLKQEALARTVDLDLRKPRDVERSQLLHRLRLLGIGWGTPTVGEVRSTGTFRETWTLRWEPEFAVRIVEAAIWGTTLRTAAEAKILDTASRDGVSVTELADALELALLADLGGATAGLIRRLEAVAALDHDVTHLLGALPGLTRTLRYGDVRGTDTEALVHVADSLLVRICAGLPGAVTGLDTDAAESLRAQIDAAHIAISTRDDEHATTEWLATLQRIADRDDVHGAIGGRAVRLLCDAERIDDADSARRLAAALSVGNTPAAKAAWIDGFLGGRGLLLVHDRELLRRIDDWLRDLAEDQFVATVPLLRRTFGFFESGERRAIGQALRDTGTAPATPATPAAVDPARGQLALRTATTILEAAR</sequence>
<dbReference type="Pfam" id="PF18934">
    <property type="entry name" value="DUF5682"/>
    <property type="match status" value="2"/>
</dbReference>
<comment type="caution">
    <text evidence="2">The sequence shown here is derived from an EMBL/GenBank/DDBJ whole genome shotgun (WGS) entry which is preliminary data.</text>
</comment>
<dbReference type="InterPro" id="IPR043737">
    <property type="entry name" value="DUF5682"/>
</dbReference>
<dbReference type="EMBL" id="JBHSDL010000014">
    <property type="protein sequence ID" value="MFC4375317.1"/>
    <property type="molecule type" value="Genomic_DNA"/>
</dbReference>
<dbReference type="RefSeq" id="WP_378561808.1">
    <property type="nucleotide sequence ID" value="NZ_JBHSDL010000014.1"/>
</dbReference>
<evidence type="ECO:0000313" key="3">
    <source>
        <dbReference type="Proteomes" id="UP001595844"/>
    </source>
</evidence>
<dbReference type="Proteomes" id="UP001595844">
    <property type="component" value="Unassembled WGS sequence"/>
</dbReference>
<evidence type="ECO:0000313" key="2">
    <source>
        <dbReference type="EMBL" id="MFC4375317.1"/>
    </source>
</evidence>
<keyword evidence="3" id="KW-1185">Reference proteome</keyword>
<protein>
    <submittedName>
        <fullName evidence="2">DUF5682 family protein</fullName>
    </submittedName>
</protein>
<accession>A0ABV8VKE2</accession>
<evidence type="ECO:0000256" key="1">
    <source>
        <dbReference type="SAM" id="MobiDB-lite"/>
    </source>
</evidence>
<feature type="region of interest" description="Disordered" evidence="1">
    <location>
        <begin position="302"/>
        <end position="340"/>
    </location>
</feature>
<feature type="compositionally biased region" description="Basic and acidic residues" evidence="1">
    <location>
        <begin position="88"/>
        <end position="102"/>
    </location>
</feature>
<proteinExistence type="predicted"/>
<reference evidence="3" key="1">
    <citation type="journal article" date="2019" name="Int. J. Syst. Evol. Microbiol.">
        <title>The Global Catalogue of Microorganisms (GCM) 10K type strain sequencing project: providing services to taxonomists for standard genome sequencing and annotation.</title>
        <authorList>
            <consortium name="The Broad Institute Genomics Platform"/>
            <consortium name="The Broad Institute Genome Sequencing Center for Infectious Disease"/>
            <person name="Wu L."/>
            <person name="Ma J."/>
        </authorList>
    </citation>
    <scope>NUCLEOTIDE SEQUENCE [LARGE SCALE GENOMIC DNA]</scope>
    <source>
        <strain evidence="3">IBRC-M 10490</strain>
    </source>
</reference>
<feature type="compositionally biased region" description="Basic and acidic residues" evidence="1">
    <location>
        <begin position="58"/>
        <end position="74"/>
    </location>
</feature>
<gene>
    <name evidence="2" type="ORF">ACFO5K_14550</name>
</gene>